<organism evidence="2 3">
    <name type="scientific">Trema orientale</name>
    <name type="common">Charcoal tree</name>
    <name type="synonym">Celtis orientalis</name>
    <dbReference type="NCBI Taxonomy" id="63057"/>
    <lineage>
        <taxon>Eukaryota</taxon>
        <taxon>Viridiplantae</taxon>
        <taxon>Streptophyta</taxon>
        <taxon>Embryophyta</taxon>
        <taxon>Tracheophyta</taxon>
        <taxon>Spermatophyta</taxon>
        <taxon>Magnoliopsida</taxon>
        <taxon>eudicotyledons</taxon>
        <taxon>Gunneridae</taxon>
        <taxon>Pentapetalae</taxon>
        <taxon>rosids</taxon>
        <taxon>fabids</taxon>
        <taxon>Rosales</taxon>
        <taxon>Cannabaceae</taxon>
        <taxon>Trema</taxon>
    </lineage>
</organism>
<dbReference type="AlphaFoldDB" id="A0A2P5BM42"/>
<dbReference type="InParanoid" id="A0A2P5BM42"/>
<reference evidence="3" key="1">
    <citation type="submission" date="2016-06" db="EMBL/GenBank/DDBJ databases">
        <title>Parallel loss of symbiosis genes in relatives of nitrogen-fixing non-legume Parasponia.</title>
        <authorList>
            <person name="Van Velzen R."/>
            <person name="Holmer R."/>
            <person name="Bu F."/>
            <person name="Rutten L."/>
            <person name="Van Zeijl A."/>
            <person name="Liu W."/>
            <person name="Santuari L."/>
            <person name="Cao Q."/>
            <person name="Sharma T."/>
            <person name="Shen D."/>
            <person name="Roswanjaya Y."/>
            <person name="Wardhani T."/>
            <person name="Kalhor M.S."/>
            <person name="Jansen J."/>
            <person name="Van den Hoogen J."/>
            <person name="Gungor B."/>
            <person name="Hartog M."/>
            <person name="Hontelez J."/>
            <person name="Verver J."/>
            <person name="Yang W.-C."/>
            <person name="Schijlen E."/>
            <person name="Repin R."/>
            <person name="Schilthuizen M."/>
            <person name="Schranz E."/>
            <person name="Heidstra R."/>
            <person name="Miyata K."/>
            <person name="Fedorova E."/>
            <person name="Kohlen W."/>
            <person name="Bisseling T."/>
            <person name="Smit S."/>
            <person name="Geurts R."/>
        </authorList>
    </citation>
    <scope>NUCLEOTIDE SEQUENCE [LARGE SCALE GENOMIC DNA]</scope>
    <source>
        <strain evidence="3">cv. RG33-2</strain>
    </source>
</reference>
<dbReference type="OrthoDB" id="10523566at2759"/>
<evidence type="ECO:0000313" key="2">
    <source>
        <dbReference type="EMBL" id="PON49858.1"/>
    </source>
</evidence>
<accession>A0A2P5BM42</accession>
<sequence>MFEIVKDKPSILKGNSTLVDDLDEEPHRISRVEEELWIVKDEVRGVQREQKHILAIMRNCGKVLHKIYGESREPIISLGDDDVDVGVGKEADNFMTSDTEQTNGVDESVKHVGNKEEEKVTGVNNEEMKEKI</sequence>
<keyword evidence="3" id="KW-1185">Reference proteome</keyword>
<evidence type="ECO:0000313" key="3">
    <source>
        <dbReference type="Proteomes" id="UP000237000"/>
    </source>
</evidence>
<protein>
    <submittedName>
        <fullName evidence="2">Uncharacterized protein</fullName>
    </submittedName>
</protein>
<dbReference type="Proteomes" id="UP000237000">
    <property type="component" value="Unassembled WGS sequence"/>
</dbReference>
<proteinExistence type="predicted"/>
<name>A0A2P5BM42_TREOI</name>
<feature type="region of interest" description="Disordered" evidence="1">
    <location>
        <begin position="112"/>
        <end position="132"/>
    </location>
</feature>
<evidence type="ECO:0000256" key="1">
    <source>
        <dbReference type="SAM" id="MobiDB-lite"/>
    </source>
</evidence>
<gene>
    <name evidence="2" type="ORF">TorRG33x02_315980</name>
</gene>
<comment type="caution">
    <text evidence="2">The sequence shown here is derived from an EMBL/GenBank/DDBJ whole genome shotgun (WGS) entry which is preliminary data.</text>
</comment>
<dbReference type="EMBL" id="JXTC01000493">
    <property type="protein sequence ID" value="PON49858.1"/>
    <property type="molecule type" value="Genomic_DNA"/>
</dbReference>